<accession>A0A2P2II17</accession>
<protein>
    <submittedName>
        <fullName evidence="2">Uncharacterized protein</fullName>
    </submittedName>
</protein>
<proteinExistence type="predicted"/>
<organism evidence="2">
    <name type="scientific">Rhizophora mucronata</name>
    <name type="common">Asiatic mangrove</name>
    <dbReference type="NCBI Taxonomy" id="61149"/>
    <lineage>
        <taxon>Eukaryota</taxon>
        <taxon>Viridiplantae</taxon>
        <taxon>Streptophyta</taxon>
        <taxon>Embryophyta</taxon>
        <taxon>Tracheophyta</taxon>
        <taxon>Spermatophyta</taxon>
        <taxon>Magnoliopsida</taxon>
        <taxon>eudicotyledons</taxon>
        <taxon>Gunneridae</taxon>
        <taxon>Pentapetalae</taxon>
        <taxon>rosids</taxon>
        <taxon>fabids</taxon>
        <taxon>Malpighiales</taxon>
        <taxon>Rhizophoraceae</taxon>
        <taxon>Rhizophora</taxon>
    </lineage>
</organism>
<evidence type="ECO:0000256" key="1">
    <source>
        <dbReference type="SAM" id="MobiDB-lite"/>
    </source>
</evidence>
<feature type="region of interest" description="Disordered" evidence="1">
    <location>
        <begin position="128"/>
        <end position="151"/>
    </location>
</feature>
<sequence length="198" mass="22031">MIDGDDSSTEVGDFEKHGHGEVEMEARWVTPATIVAGQSIVRRAEVGGRNDDGWAARVAPPGVICIRTLDLEARAAAQPVVEQCGAQRRRVHSISLAVQIAVPTSPAHGSRGIIAAIESSMSSLPLATGVDPRDSGVSHRKQHELSSNAEHTDTSHWYRERERDWEWRIRRNEESGNVWGAYLLKKGHCRNRRKWVKE</sequence>
<dbReference type="AlphaFoldDB" id="A0A2P2II17"/>
<evidence type="ECO:0000313" key="2">
    <source>
        <dbReference type="EMBL" id="MBW80865.1"/>
    </source>
</evidence>
<reference evidence="2" key="1">
    <citation type="submission" date="2018-02" db="EMBL/GenBank/DDBJ databases">
        <title>Rhizophora mucronata_Transcriptome.</title>
        <authorList>
            <person name="Meera S.P."/>
            <person name="Sreeshan A."/>
            <person name="Augustine A."/>
        </authorList>
    </citation>
    <scope>NUCLEOTIDE SEQUENCE</scope>
    <source>
        <tissue evidence="2">Leaf</tissue>
    </source>
</reference>
<dbReference type="EMBL" id="GGEC01000382">
    <property type="protein sequence ID" value="MBW80865.1"/>
    <property type="molecule type" value="Transcribed_RNA"/>
</dbReference>
<name>A0A2P2II17_RHIMU</name>